<feature type="repeat" description="ANK" evidence="3">
    <location>
        <begin position="1223"/>
        <end position="1255"/>
    </location>
</feature>
<organism evidence="5 6">
    <name type="scientific">Candidatus Phycorickettsia trachydisci</name>
    <dbReference type="NCBI Taxonomy" id="2115978"/>
    <lineage>
        <taxon>Bacteria</taxon>
        <taxon>Pseudomonadati</taxon>
        <taxon>Pseudomonadota</taxon>
        <taxon>Alphaproteobacteria</taxon>
        <taxon>Rickettsiales</taxon>
        <taxon>Rickettsiaceae</taxon>
        <taxon>Candidatus Phycorickettsia</taxon>
    </lineage>
</organism>
<sequence length="1820" mass="200477">MTDNCALLLNAALENNLDKIKSCVEQDCLPLDAALDDEGKTILHIAVQKGYLELVEYIVEKTPQLILKADKEGNYPLHYAAENGYAEITLAILQADRMAINLLNKKNHTPFKVAVDKKDIDIVAIILRECGSIFRVNPLDVAIENDDGQMITKIIEICPELLDRKDQEGNAPLHPAINKAKAVSVKGILEANPKAIFSKNKDESTPLSPILREESQDVGEILEESDVTEWELSEIPKANLTDTEKTEAIRVILETHPQIIQVRNEGGKTLAHTVVTGQNTACRKLATEIFKKYPEAKFQQDNQGNTPLHIAIQNNNTQVAKTIIEQGIDILEIYNKAGKNPLHIATESYNYEIVKLILEVASFELVKKGTSNAERVNCLHIAAQLGYDDIVELILSKHQSLLYTQTATTKSTALHLAALYDHLEVIKVILRKSQDAIKLKDKDGLTPLDLAIKEDNLSTIKSILKYCKEAPSIQNTLVQTAAHSAVMFNKLKALKLILGSYPQTCDSAVKIKDSNGWTLLHHGAAQGHLAIVKHLVKEKAQIDDITSQQNSPLHLAACFGHNDVVDHLCSMGADINLKNQDGKTPIDNAIENGHPQVVRTILKESLKNDLYFIANSSKDILAKSIKSGHLEVVKSILEEILKNDPGFIANFGGELLARAIESGQVGIVYYLIAHKNIIHLKAMHLAIKSGHLNVIELLKEYGYEIDLTNLNGYTSAHLAAENGKLHVLTYLVTQDPGIINVKDSNLNSILHSAAVSEDLKTIQYLVKRGLDITASNVKGFTPLHLAAIFGRTNIVQFLTQQKQFAGNLDIKDSQGDTPLSLAVRNAHLKLVKMLLKQGANPNAQNNAGYRLIHLAVISNSTEMLNYLSDQGLRLDILSEDGLLPLHLAAIEGKVKMIQLFRKKGLDINQVDNEGLTPFDLAVKNGQLELVKWYLKECNDLNISSYNDHPESLIEKSSTEFIQLPLNKKSDNSIQNTPLHLAAQKGYLHAVKLLIERGAAINEFNKDKNTPLHLAVQNGHVTVVQELLSKEANTQLRNKAGQTPLDLAKAEGKQEIVDLLTIPQTSSQELIYETSPHKIKKNKTQKSTQSLVNKEVIELKTISENAIDIKTSQQNIDNTLDAQGNSPLHVAAMQGNTEKLKQLLDESETRSQINAQNKDGSTPLHLAVQNGHLNALDTLLKYSAENKQNKKGNNPLHFAAKSGNLEIAKLLLANGAEVKVTNKSGNSPLHLASHKGHQELVILFLENGAEINLPNNNGNNALHLAAQNGYIKVVESLLENGIDTAALNKESKTALKIAIESGHQEIVAILQNSIDTLAEKANKQEILESKEAFSKGIKHEITSNLHQANVTSAPSKMHMERPVDQAIRRGATLKESAFDLFKRGIDLHYAAKISYLDAIDTILKVGADINALNIHGQTPLYLAIFYDKYHSAQKLLKNGAKVEALYPHGFNLLHLAIHLDKSKYFIKLLIDHTTNIEAQDTAGNTAGHLATSKGRGDILSLILANKADINAKNKHGDTWLHVAMIYGYKNLINLLLDEGADIHALNFQGQTPLSLAVSYNKMGMVTELIKKGAKAELMDLYKSIAFCMPENFIISLVNTLDDVNVKGKDGYTFGHIASLYGLQKVLDFLLDKGANIHSLNDFGHTWLHMATVGGQNSTIQFLLARGAKEKAKDFAGNTPLHYAKTGETVKLLIESGADYSAYSRKKLTPLDQAILNSSPEVIAELIKYKPQQPKDYRDYGSLYNTSQDRSPIISKSKKIFQKSKQDNAATKSVVQFMKSDETSLKPGGITLDESHTSNDKAYAHTDEGEVKSLGEELDINT</sequence>
<dbReference type="SMART" id="SM00248">
    <property type="entry name" value="ANK"/>
    <property type="match status" value="40"/>
</dbReference>
<dbReference type="EMBL" id="CP027845">
    <property type="protein sequence ID" value="AVP87839.1"/>
    <property type="molecule type" value="Genomic_DNA"/>
</dbReference>
<keyword evidence="6" id="KW-1185">Reference proteome</keyword>
<feature type="repeat" description="ANK" evidence="3">
    <location>
        <begin position="1641"/>
        <end position="1673"/>
    </location>
</feature>
<feature type="repeat" description="ANK" evidence="3">
    <location>
        <begin position="1514"/>
        <end position="1546"/>
    </location>
</feature>
<evidence type="ECO:0000256" key="2">
    <source>
        <dbReference type="ARBA" id="ARBA00023043"/>
    </source>
</evidence>
<protein>
    <submittedName>
        <fullName evidence="5">Uncharacterized protein</fullName>
    </submittedName>
</protein>
<dbReference type="Proteomes" id="UP000241762">
    <property type="component" value="Chromosome"/>
</dbReference>
<dbReference type="KEGG" id="ptc:phytr_9100"/>
<name>A0A2P1P999_9RICK</name>
<feature type="repeat" description="ANK" evidence="3">
    <location>
        <begin position="1414"/>
        <end position="1446"/>
    </location>
</feature>
<feature type="repeat" description="ANK" evidence="3">
    <location>
        <begin position="337"/>
        <end position="359"/>
    </location>
</feature>
<feature type="repeat" description="ANK" evidence="3">
    <location>
        <begin position="409"/>
        <end position="441"/>
    </location>
</feature>
<dbReference type="InterPro" id="IPR051165">
    <property type="entry name" value="Multifunctional_ANK_Repeat"/>
</dbReference>
<dbReference type="PROSITE" id="PS50297">
    <property type="entry name" value="ANK_REP_REGION"/>
    <property type="match status" value="22"/>
</dbReference>
<feature type="repeat" description="ANK" evidence="3">
    <location>
        <begin position="72"/>
        <end position="105"/>
    </location>
</feature>
<dbReference type="PANTHER" id="PTHR24123:SF33">
    <property type="entry name" value="PROTEIN HOS4"/>
    <property type="match status" value="1"/>
</dbReference>
<feature type="repeat" description="ANK" evidence="3">
    <location>
        <begin position="1256"/>
        <end position="1288"/>
    </location>
</feature>
<accession>A0A2P1P999</accession>
<feature type="repeat" description="ANK" evidence="3">
    <location>
        <begin position="973"/>
        <end position="1005"/>
    </location>
</feature>
<feature type="repeat" description="ANK" evidence="3">
    <location>
        <begin position="1122"/>
        <end position="1154"/>
    </location>
</feature>
<feature type="compositionally biased region" description="Basic and acidic residues" evidence="4">
    <location>
        <begin position="1791"/>
        <end position="1813"/>
    </location>
</feature>
<feature type="repeat" description="ANK" evidence="3">
    <location>
        <begin position="1481"/>
        <end position="1513"/>
    </location>
</feature>
<evidence type="ECO:0000313" key="5">
    <source>
        <dbReference type="EMBL" id="AVP87839.1"/>
    </source>
</evidence>
<dbReference type="OrthoDB" id="7164484at2"/>
<feature type="repeat" description="ANK" evidence="3">
    <location>
        <begin position="1006"/>
        <end position="1038"/>
    </location>
</feature>
<feature type="repeat" description="ANK" evidence="3">
    <location>
        <begin position="1386"/>
        <end position="1413"/>
    </location>
</feature>
<dbReference type="InterPro" id="IPR002110">
    <property type="entry name" value="Ankyrin_rpt"/>
</dbReference>
<feature type="repeat" description="ANK" evidence="3">
    <location>
        <begin position="682"/>
        <end position="710"/>
    </location>
</feature>
<dbReference type="Pfam" id="PF00023">
    <property type="entry name" value="Ank"/>
    <property type="match status" value="2"/>
</dbReference>
<feature type="repeat" description="ANK" evidence="3">
    <location>
        <begin position="515"/>
        <end position="547"/>
    </location>
</feature>
<gene>
    <name evidence="5" type="ORF">phytr_9100</name>
</gene>
<dbReference type="PRINTS" id="PR01415">
    <property type="entry name" value="ANKYRIN"/>
</dbReference>
<evidence type="ECO:0000313" key="6">
    <source>
        <dbReference type="Proteomes" id="UP000241762"/>
    </source>
</evidence>
<dbReference type="PANTHER" id="PTHR24123">
    <property type="entry name" value="ANKYRIN REPEAT-CONTAINING"/>
    <property type="match status" value="1"/>
</dbReference>
<dbReference type="SUPFAM" id="SSF48403">
    <property type="entry name" value="Ankyrin repeat"/>
    <property type="match status" value="5"/>
</dbReference>
<feature type="repeat" description="ANK" evidence="3">
    <location>
        <begin position="778"/>
        <end position="800"/>
    </location>
</feature>
<feature type="repeat" description="ANK" evidence="3">
    <location>
        <begin position="913"/>
        <end position="945"/>
    </location>
</feature>
<evidence type="ECO:0000256" key="3">
    <source>
        <dbReference type="PROSITE-ProRule" id="PRU00023"/>
    </source>
</evidence>
<feature type="repeat" description="ANK" evidence="3">
    <location>
        <begin position="880"/>
        <end position="912"/>
    </location>
</feature>
<feature type="repeat" description="ANK" evidence="3">
    <location>
        <begin position="38"/>
        <end position="70"/>
    </location>
</feature>
<feature type="repeat" description="ANK" evidence="3">
    <location>
        <begin position="814"/>
        <end position="846"/>
    </location>
</feature>
<proteinExistence type="predicted"/>
<dbReference type="Gene3D" id="1.25.40.20">
    <property type="entry name" value="Ankyrin repeat-containing domain"/>
    <property type="match status" value="10"/>
</dbReference>
<feature type="repeat" description="ANK" evidence="3">
    <location>
        <begin position="1158"/>
        <end position="1190"/>
    </location>
</feature>
<feature type="repeat" description="ANK" evidence="3">
    <location>
        <begin position="1608"/>
        <end position="1640"/>
    </location>
</feature>
<dbReference type="RefSeq" id="WP_106874682.1">
    <property type="nucleotide sequence ID" value="NZ_CP027845.1"/>
</dbReference>
<feature type="repeat" description="ANK" evidence="3">
    <location>
        <begin position="1447"/>
        <end position="1480"/>
    </location>
</feature>
<keyword evidence="2 3" id="KW-0040">ANK repeat</keyword>
<dbReference type="InterPro" id="IPR036770">
    <property type="entry name" value="Ankyrin_rpt-contain_sf"/>
</dbReference>
<dbReference type="PROSITE" id="PS50088">
    <property type="entry name" value="ANK_REPEAT"/>
    <property type="match status" value="28"/>
</dbReference>
<feature type="repeat" description="ANK" evidence="3">
    <location>
        <begin position="745"/>
        <end position="777"/>
    </location>
</feature>
<evidence type="ECO:0000256" key="4">
    <source>
        <dbReference type="SAM" id="MobiDB-lite"/>
    </source>
</evidence>
<feature type="repeat" description="ANK" evidence="3">
    <location>
        <begin position="303"/>
        <end position="330"/>
    </location>
</feature>
<keyword evidence="1" id="KW-0677">Repeat</keyword>
<feature type="repeat" description="ANK" evidence="3">
    <location>
        <begin position="1190"/>
        <end position="1222"/>
    </location>
</feature>
<feature type="region of interest" description="Disordered" evidence="4">
    <location>
        <begin position="1781"/>
        <end position="1820"/>
    </location>
</feature>
<feature type="repeat" description="ANK" evidence="3">
    <location>
        <begin position="1547"/>
        <end position="1579"/>
    </location>
</feature>
<feature type="repeat" description="ANK" evidence="3">
    <location>
        <begin position="548"/>
        <end position="580"/>
    </location>
</feature>
<reference evidence="5 6" key="1">
    <citation type="submission" date="2018-03" db="EMBL/GenBank/DDBJ databases">
        <title>A gene transfer event suggests a long-term partnership between eustigmatophyte algae and a novel lineage of endosymbiotic bacteria.</title>
        <authorList>
            <person name="Yurchenko T."/>
            <person name="Sevcikova T."/>
            <person name="Pribyl P."/>
            <person name="El Karkouri K."/>
            <person name="Klimes V."/>
            <person name="Amaral R."/>
            <person name="Zbrankova V."/>
            <person name="Kim E."/>
            <person name="Raoult D."/>
            <person name="Santos L.M.A."/>
            <person name="Elias M."/>
        </authorList>
    </citation>
    <scope>NUCLEOTIDE SEQUENCE [LARGE SCALE GENOMIC DNA]</scope>
    <source>
        <strain evidence="5">CCALA 838</strain>
    </source>
</reference>
<dbReference type="Pfam" id="PF13637">
    <property type="entry name" value="Ank_4"/>
    <property type="match status" value="3"/>
</dbReference>
<dbReference type="Pfam" id="PF12796">
    <property type="entry name" value="Ank_2"/>
    <property type="match status" value="10"/>
</dbReference>
<evidence type="ECO:0000256" key="1">
    <source>
        <dbReference type="ARBA" id="ARBA00022737"/>
    </source>
</evidence>